<dbReference type="STRING" id="1027249.SAMN05216179_2378"/>
<name>A0A1M7PNG1_9BACI</name>
<dbReference type="PANTHER" id="PTHR40051">
    <property type="entry name" value="IG HYPOTHETICAL 15966"/>
    <property type="match status" value="1"/>
</dbReference>
<reference evidence="1 2" key="1">
    <citation type="submission" date="2016-11" db="EMBL/GenBank/DDBJ databases">
        <authorList>
            <person name="Jaros S."/>
            <person name="Januszkiewicz K."/>
            <person name="Wedrychowicz H."/>
        </authorList>
    </citation>
    <scope>NUCLEOTIDE SEQUENCE [LARGE SCALE GENOMIC DNA]</scope>
    <source>
        <strain evidence="1 2">CGMCC 1.10681</strain>
    </source>
</reference>
<organism evidence="1 2">
    <name type="scientific">Gracilibacillus kekensis</name>
    <dbReference type="NCBI Taxonomy" id="1027249"/>
    <lineage>
        <taxon>Bacteria</taxon>
        <taxon>Bacillati</taxon>
        <taxon>Bacillota</taxon>
        <taxon>Bacilli</taxon>
        <taxon>Bacillales</taxon>
        <taxon>Bacillaceae</taxon>
        <taxon>Gracilibacillus</taxon>
    </lineage>
</organism>
<keyword evidence="2" id="KW-1185">Reference proteome</keyword>
<dbReference type="Pfam" id="PF08863">
    <property type="entry name" value="YolD"/>
    <property type="match status" value="1"/>
</dbReference>
<dbReference type="EMBL" id="FRCZ01000004">
    <property type="protein sequence ID" value="SHN18855.1"/>
    <property type="molecule type" value="Genomic_DNA"/>
</dbReference>
<dbReference type="AlphaFoldDB" id="A0A1M7PNG1"/>
<accession>A0A1M7PNG1</accession>
<dbReference type="InterPro" id="IPR014962">
    <property type="entry name" value="YolD"/>
</dbReference>
<evidence type="ECO:0000313" key="1">
    <source>
        <dbReference type="EMBL" id="SHN18855.1"/>
    </source>
</evidence>
<dbReference type="PANTHER" id="PTHR40051:SF1">
    <property type="entry name" value="YOLD-LIKE FAMILY PROTEIN"/>
    <property type="match status" value="1"/>
</dbReference>
<dbReference type="RefSeq" id="WP_073202059.1">
    <property type="nucleotide sequence ID" value="NZ_FRCZ01000004.1"/>
</dbReference>
<proteinExistence type="predicted"/>
<gene>
    <name evidence="1" type="ORF">SAMN05216179_2378</name>
</gene>
<evidence type="ECO:0000313" key="2">
    <source>
        <dbReference type="Proteomes" id="UP000184184"/>
    </source>
</evidence>
<protein>
    <submittedName>
        <fullName evidence="1">YolD-like protein</fullName>
    </submittedName>
</protein>
<sequence>MVHDRGKIKWASLMLPEHVTMLQELFEEERPVEKPILSEDYLLEMEYSLQKAIRVKQKIKIEYHSAGKLKAFFGKIDKIKNNQTSVIRLYNEQEHRVIQLKDVVAVEILNDQ</sequence>
<dbReference type="Proteomes" id="UP000184184">
    <property type="component" value="Unassembled WGS sequence"/>
</dbReference>